<dbReference type="Gene3D" id="1.10.150.850">
    <property type="entry name" value="Spt6, helix-hairpin-helix domain"/>
    <property type="match status" value="1"/>
</dbReference>
<dbReference type="Gene3D" id="1.10.10.650">
    <property type="entry name" value="RuvA domain 2-like"/>
    <property type="match status" value="1"/>
</dbReference>
<dbReference type="InParanoid" id="A0A1D2VMT2"/>
<accession>A0A1D2VMT2</accession>
<comment type="function">
    <text evidence="9">Histone H3-H4 chaperone that plays a role in maintenance of chromatin structure during RNA polymerase II transcription elongation thereby repressing transcription initiation from cryptic promoters. Mediates the reassembly of nucleosomes onto the promoters of at least a selected set of genes during repression; the nucleosome reassembly is essential for transcriptional repression. Essential for viability.</text>
</comment>
<keyword evidence="8 10" id="KW-0539">Nucleus</keyword>
<keyword evidence="6 11" id="KW-0727">SH2 domain</keyword>
<dbReference type="GO" id="GO:0000791">
    <property type="term" value="C:euchromatin"/>
    <property type="evidence" value="ECO:0007669"/>
    <property type="project" value="EnsemblFungi"/>
</dbReference>
<evidence type="ECO:0000256" key="1">
    <source>
        <dbReference type="ARBA" id="ARBA00004123"/>
    </source>
</evidence>
<dbReference type="FunFam" id="1.10.150.850:FF:000001">
    <property type="entry name" value="Transcription elongation factor spt6"/>
    <property type="match status" value="1"/>
</dbReference>
<reference evidence="15" key="1">
    <citation type="submission" date="2016-05" db="EMBL/GenBank/DDBJ databases">
        <title>Comparative genomics of biotechnologically important yeasts.</title>
        <authorList>
            <consortium name="DOE Joint Genome Institute"/>
            <person name="Riley R."/>
            <person name="Haridas S."/>
            <person name="Wolfe K.H."/>
            <person name="Lopes M.R."/>
            <person name="Hittinger C.T."/>
            <person name="Goker M."/>
            <person name="Salamov A."/>
            <person name="Wisecaver J."/>
            <person name="Long T.M."/>
            <person name="Aerts A.L."/>
            <person name="Barry K."/>
            <person name="Choi C."/>
            <person name="Clum A."/>
            <person name="Coughlan A.Y."/>
            <person name="Deshpande S."/>
            <person name="Douglass A.P."/>
            <person name="Hanson S.J."/>
            <person name="Klenk H.-P."/>
            <person name="Labutti K."/>
            <person name="Lapidus A."/>
            <person name="Lindquist E."/>
            <person name="Lipzen A."/>
            <person name="Meier-Kolthoff J.P."/>
            <person name="Ohm R.A."/>
            <person name="Otillar R.P."/>
            <person name="Pangilinan J."/>
            <person name="Peng Y."/>
            <person name="Rokas A."/>
            <person name="Rosa C.A."/>
            <person name="Scheuner C."/>
            <person name="Sibirny A.A."/>
            <person name="Slot J.C."/>
            <person name="Stielow J.B."/>
            <person name="Sun H."/>
            <person name="Kurtzman C.P."/>
            <person name="Blackwell M."/>
            <person name="Grigoriev I.V."/>
            <person name="Jeffries T.W."/>
        </authorList>
    </citation>
    <scope>NUCLEOTIDE SEQUENCE [LARGE SCALE GENOMIC DNA]</scope>
    <source>
        <strain evidence="15">DSM 1968</strain>
    </source>
</reference>
<dbReference type="InterPro" id="IPR041692">
    <property type="entry name" value="HHH_9"/>
</dbReference>
<dbReference type="SUPFAM" id="SSF53098">
    <property type="entry name" value="Ribonuclease H-like"/>
    <property type="match status" value="1"/>
</dbReference>
<evidence type="ECO:0000256" key="9">
    <source>
        <dbReference type="ARBA" id="ARBA00093389"/>
    </source>
</evidence>
<dbReference type="InterPro" id="IPR028231">
    <property type="entry name" value="Spt6_YqgF"/>
</dbReference>
<feature type="region of interest" description="Disordered" evidence="12">
    <location>
        <begin position="371"/>
        <end position="390"/>
    </location>
</feature>
<dbReference type="GO" id="GO:0000082">
    <property type="term" value="P:G1/S transition of mitotic cell cycle"/>
    <property type="evidence" value="ECO:0007669"/>
    <property type="project" value="EnsemblFungi"/>
</dbReference>
<keyword evidence="14" id="KW-0251">Elongation factor</keyword>
<keyword evidence="15" id="KW-1185">Reference proteome</keyword>
<dbReference type="Proteomes" id="UP000095038">
    <property type="component" value="Unassembled WGS sequence"/>
</dbReference>
<dbReference type="InterPro" id="IPR028083">
    <property type="entry name" value="Spt6_acidic_N_dom"/>
</dbReference>
<dbReference type="SUPFAM" id="SSF158832">
    <property type="entry name" value="Tex N-terminal region-like"/>
    <property type="match status" value="1"/>
</dbReference>
<evidence type="ECO:0000256" key="8">
    <source>
        <dbReference type="ARBA" id="ARBA00023242"/>
    </source>
</evidence>
<dbReference type="InterPro" id="IPR017072">
    <property type="entry name" value="TF_Spt6"/>
</dbReference>
<dbReference type="Gene3D" id="3.30.420.140">
    <property type="entry name" value="YqgF/RNase H-like domain"/>
    <property type="match status" value="1"/>
</dbReference>
<evidence type="ECO:0000256" key="5">
    <source>
        <dbReference type="ARBA" id="ARBA00022454"/>
    </source>
</evidence>
<gene>
    <name evidence="14" type="ORF">ASCRUDRAFT_74370</name>
</gene>
<name>A0A1D2VMT2_9ASCO</name>
<dbReference type="InterPro" id="IPR049540">
    <property type="entry name" value="Spt6-like_S1"/>
</dbReference>
<proteinExistence type="inferred from homology"/>
<dbReference type="PIRSF" id="PIRSF036947">
    <property type="entry name" value="Spt6"/>
    <property type="match status" value="1"/>
</dbReference>
<feature type="region of interest" description="Disordered" evidence="12">
    <location>
        <begin position="1"/>
        <end position="191"/>
    </location>
</feature>
<feature type="domain" description="SH2" evidence="13">
    <location>
        <begin position="1236"/>
        <end position="1315"/>
    </location>
</feature>
<evidence type="ECO:0000256" key="6">
    <source>
        <dbReference type="ARBA" id="ARBA00022999"/>
    </source>
</evidence>
<dbReference type="InterPro" id="IPR037027">
    <property type="entry name" value="YqgF/RNaseH-like_dom_sf"/>
</dbReference>
<keyword evidence="7 10" id="KW-0804">Transcription</keyword>
<dbReference type="InterPro" id="IPR036860">
    <property type="entry name" value="SH2_dom_sf"/>
</dbReference>
<dbReference type="CDD" id="cd09918">
    <property type="entry name" value="SH2_Nterm_SPT6_like"/>
    <property type="match status" value="1"/>
</dbReference>
<evidence type="ECO:0000256" key="2">
    <source>
        <dbReference type="ARBA" id="ARBA00004286"/>
    </source>
</evidence>
<feature type="compositionally biased region" description="Acidic residues" evidence="12">
    <location>
        <begin position="376"/>
        <end position="385"/>
    </location>
</feature>
<dbReference type="GO" id="GO:0140673">
    <property type="term" value="P:transcription elongation-coupled chromatin remodeling"/>
    <property type="evidence" value="ECO:0007669"/>
    <property type="project" value="EnsemblFungi"/>
</dbReference>
<dbReference type="InterPro" id="IPR035019">
    <property type="entry name" value="Spt6_SH2_N"/>
</dbReference>
<dbReference type="GO" id="GO:0001073">
    <property type="term" value="F:transcription antitermination factor activity, DNA binding"/>
    <property type="evidence" value="ECO:0007669"/>
    <property type="project" value="EnsemblFungi"/>
</dbReference>
<keyword evidence="5" id="KW-0158">Chromosome</keyword>
<dbReference type="InterPro" id="IPR032706">
    <property type="entry name" value="Spt6_HHH"/>
</dbReference>
<evidence type="ECO:0000256" key="4">
    <source>
        <dbReference type="ARBA" id="ARBA00020248"/>
    </source>
</evidence>
<dbReference type="GO" id="GO:0000122">
    <property type="term" value="P:negative regulation of transcription by RNA polymerase II"/>
    <property type="evidence" value="ECO:0007669"/>
    <property type="project" value="EnsemblFungi"/>
</dbReference>
<dbReference type="InterPro" id="IPR000980">
    <property type="entry name" value="SH2"/>
</dbReference>
<dbReference type="CDD" id="cd09928">
    <property type="entry name" value="SH2_Cterm_SPT6_like"/>
    <property type="match status" value="1"/>
</dbReference>
<feature type="compositionally biased region" description="Acidic residues" evidence="12">
    <location>
        <begin position="88"/>
        <end position="101"/>
    </location>
</feature>
<dbReference type="Pfam" id="PF14639">
    <property type="entry name" value="YqgF"/>
    <property type="match status" value="1"/>
</dbReference>
<evidence type="ECO:0000256" key="12">
    <source>
        <dbReference type="SAM" id="MobiDB-lite"/>
    </source>
</evidence>
<dbReference type="GO" id="GO:0033554">
    <property type="term" value="P:cellular response to stress"/>
    <property type="evidence" value="ECO:0007669"/>
    <property type="project" value="EnsemblFungi"/>
</dbReference>
<dbReference type="Pfam" id="PF14633">
    <property type="entry name" value="SH2_2"/>
    <property type="match status" value="1"/>
</dbReference>
<dbReference type="OrthoDB" id="995477at2759"/>
<feature type="compositionally biased region" description="Basic and acidic residues" evidence="12">
    <location>
        <begin position="12"/>
        <end position="27"/>
    </location>
</feature>
<dbReference type="GO" id="GO:0006334">
    <property type="term" value="P:nucleosome assembly"/>
    <property type="evidence" value="ECO:0007669"/>
    <property type="project" value="EnsemblFungi"/>
</dbReference>
<evidence type="ECO:0000256" key="10">
    <source>
        <dbReference type="PIRNR" id="PIRNR036947"/>
    </source>
</evidence>
<dbReference type="Pfam" id="PF17674">
    <property type="entry name" value="HHH_9"/>
    <property type="match status" value="1"/>
</dbReference>
<evidence type="ECO:0000256" key="7">
    <source>
        <dbReference type="ARBA" id="ARBA00023163"/>
    </source>
</evidence>
<dbReference type="PROSITE" id="PS50001">
    <property type="entry name" value="SH2"/>
    <property type="match status" value="1"/>
</dbReference>
<feature type="compositionally biased region" description="Acidic residues" evidence="12">
    <location>
        <begin position="171"/>
        <end position="185"/>
    </location>
</feature>
<dbReference type="GO" id="GO:0031440">
    <property type="term" value="P:regulation of mRNA 3'-end processing"/>
    <property type="evidence" value="ECO:0007669"/>
    <property type="project" value="EnsemblFungi"/>
</dbReference>
<dbReference type="Pfam" id="PF22706">
    <property type="entry name" value="Tex_central_region"/>
    <property type="match status" value="1"/>
</dbReference>
<keyword evidence="14" id="KW-0648">Protein biosynthesis</keyword>
<dbReference type="GO" id="GO:0016973">
    <property type="term" value="P:poly(A)+ mRNA export from nucleus"/>
    <property type="evidence" value="ECO:0007669"/>
    <property type="project" value="EnsemblFungi"/>
</dbReference>
<comment type="subcellular location">
    <subcellularLocation>
        <location evidence="2">Chromosome</location>
    </subcellularLocation>
    <subcellularLocation>
        <location evidence="1 10">Nucleus</location>
    </subcellularLocation>
</comment>
<protein>
    <recommendedName>
        <fullName evidence="4 10">Transcription elongation factor Spt6</fullName>
    </recommendedName>
</protein>
<dbReference type="InterPro" id="IPR012337">
    <property type="entry name" value="RNaseH-like_sf"/>
</dbReference>
<dbReference type="SUPFAM" id="SSF55550">
    <property type="entry name" value="SH2 domain"/>
    <property type="match status" value="1"/>
</dbReference>
<evidence type="ECO:0000256" key="3">
    <source>
        <dbReference type="ARBA" id="ARBA00009253"/>
    </source>
</evidence>
<dbReference type="GO" id="GO:0003746">
    <property type="term" value="F:translation elongation factor activity"/>
    <property type="evidence" value="ECO:0007669"/>
    <property type="project" value="UniProtKB-KW"/>
</dbReference>
<dbReference type="Gene3D" id="1.10.10.2740">
    <property type="entry name" value="Spt6, Death-like domain"/>
    <property type="match status" value="1"/>
</dbReference>
<dbReference type="PANTHER" id="PTHR10145">
    <property type="entry name" value="TRANSCRIPTION ELONGATION FACTOR SPT6"/>
    <property type="match status" value="1"/>
</dbReference>
<dbReference type="GO" id="GO:0003677">
    <property type="term" value="F:DNA binding"/>
    <property type="evidence" value="ECO:0007669"/>
    <property type="project" value="InterPro"/>
</dbReference>
<comment type="similarity">
    <text evidence="3 10">Belongs to the SPT6 family.</text>
</comment>
<dbReference type="Gene3D" id="3.30.505.10">
    <property type="entry name" value="SH2 domain"/>
    <property type="match status" value="2"/>
</dbReference>
<dbReference type="Pfam" id="PF14641">
    <property type="entry name" value="HTH_44"/>
    <property type="match status" value="1"/>
</dbReference>
<dbReference type="InterPro" id="IPR010994">
    <property type="entry name" value="RuvA_2-like"/>
</dbReference>
<feature type="compositionally biased region" description="Acidic residues" evidence="12">
    <location>
        <begin position="28"/>
        <end position="39"/>
    </location>
</feature>
<dbReference type="Pfam" id="PF14632">
    <property type="entry name" value="SPT6_acidic"/>
    <property type="match status" value="1"/>
</dbReference>
<dbReference type="STRING" id="1344418.A0A1D2VMT2"/>
<dbReference type="SMART" id="SM00252">
    <property type="entry name" value="SH2"/>
    <property type="match status" value="1"/>
</dbReference>
<dbReference type="EMBL" id="KV454476">
    <property type="protein sequence ID" value="ODV62922.1"/>
    <property type="molecule type" value="Genomic_DNA"/>
</dbReference>
<sequence length="1463" mass="169412">MSKFGSDDEDDLGHRSDEDENENRIIDSSEEDDDEDDEEEIRKVQDGFIVDDDDADLSESEQESKPRKKKHKHKHKHKRHRERSSRNDDDDDGLDEDDLDLVMENNGVPARSSTSRLKRLKRAGGDDDDDMRNEKHGLDAMFSDDDDLSEIEEPDEAPSQAYSRRHPDKGEFDDFIENDYSEEEIERNNRVPNKRRQNLKMIGEPNAKYDEIDQENLDVLYEIFGNGEEYSWALEMEKQADDHDEYYEEEDEEKNLPLLTDIFEPSELKEKMITEEDNKIRVEDIPERYQILRSKLGDINDYKLSTFDFANEKEWVANILASEKTSFFDSNSHLLPHFIVAVGHVLEFICIDQLEIPFIFTHRSDYLLYSESGNNENEENDDDYSPENTHSAAETLLSEDDLWRILQLDIEYHNVLIKKKSVERLFKMINKDDPIFSESILAANKIYELQDLYDYLSFNYSQELKEASLSKQNSRRRRHTKFSLYERVRNNELYDVVKSMNISAHQIADNINKDDARVHFVEDAPQSPQDMIKEICAKPNALYKNPEYAMEAVKKIYADEMFYQNRLRTVVRDGYSEFATVDIKLTEKGKVKIDKTSPYADFKYSIKKTMSQLIKQPDLFLRMLEAESLNYVDVHITLVSRSLLLIHIFNKYVASEGVSEVANTWNELRRACLNLMMKKLEPLVSLHIKEELRKECEKLLFFKVRKEVTRKLNQAPYQPPGFVFGTVPTCVAISCGEGNFGNEAIVAAYMNEFGEAKNFAKFGENPLRDAAFADSFASFIESVKPDIIGIAGYNAKSKQLFDVIKEVIRDKGLRVDGSNPEANFGSYEGGEAPIIEVIWVPDDVAKLYQLSIRAKKEYPGKSTLARYCTALCRYLQSPLLEYISLGNDITAISFYKHQNLLTEDRLREAIESSFVDVVNMVGVDINQAVREPYVAAALQYVCGLGPRKASGLLQSLQKIEYNLSNRQQLILNQLTTKNIFFNCSSFLKVIQTTRVNKHSEEDVDILDETRIHPEDYELARKMATDALDLDEEDLFDVDPIRQLMKEGANKLNDLILEGYAKELEVKYKKKKKTILQMIKDELQNHYEEIRRGFHIMDQFEVFTALTGETEDTFYPGVVIPMKIRYVNSRFISGQTAFSVDCNVNAERMKIEESSSVHEIYRPLQTVQVKIMEVNYDSFKCEGSLLAEDVKNPTLNDVLRHEEEDEQWDVDAEARDKEIERRRADAERRAKKFVRHAFFQNLNAREAVEYLKGLSRGEFVIRPSSKGEDHLAITWKVDKDLFQHLDVVEGRERDGTKIYSIGSSKYSDLDDLIENHIKKLSRNVDRMVNHEKFKLGGKETVEAFLNAYSKTNPSKGCYIFCFDYKHAGWFLLLYKTNVNSKVYTIHVQIVPDGYLLDNYNYSSVDELTNGFKQLMKNRMNRSAAPDINSYAIPPTNHQPSFQRYGAHNSHIRPSYGQGNWRGTN</sequence>
<feature type="compositionally biased region" description="Basic residues" evidence="12">
    <location>
        <begin position="66"/>
        <end position="83"/>
    </location>
</feature>
<dbReference type="RefSeq" id="XP_020049229.1">
    <property type="nucleotide sequence ID" value="XM_020192659.1"/>
</dbReference>
<dbReference type="InterPro" id="IPR035018">
    <property type="entry name" value="Spt6_SH2_C"/>
</dbReference>
<dbReference type="InterPro" id="IPR042066">
    <property type="entry name" value="Spt6_death-like"/>
</dbReference>
<feature type="compositionally biased region" description="Acidic residues" evidence="12">
    <location>
        <begin position="49"/>
        <end position="61"/>
    </location>
</feature>
<dbReference type="InterPro" id="IPR023323">
    <property type="entry name" value="Tex-like_dom_sf"/>
</dbReference>
<dbReference type="InterPro" id="IPR055179">
    <property type="entry name" value="Tex-like_central_region"/>
</dbReference>
<dbReference type="GO" id="GO:0005721">
    <property type="term" value="C:pericentric heterochromatin"/>
    <property type="evidence" value="ECO:0007669"/>
    <property type="project" value="EnsemblFungi"/>
</dbReference>
<dbReference type="SUPFAM" id="SSF47781">
    <property type="entry name" value="RuvA domain 2-like"/>
    <property type="match status" value="2"/>
</dbReference>
<dbReference type="GeneID" id="30966295"/>
<dbReference type="GO" id="GO:0031491">
    <property type="term" value="F:nucleosome binding"/>
    <property type="evidence" value="ECO:0007669"/>
    <property type="project" value="EnsemblFungi"/>
</dbReference>
<dbReference type="FunCoup" id="A0A1D2VMT2">
    <property type="interactions" value="1231"/>
</dbReference>
<dbReference type="InterPro" id="IPR035420">
    <property type="entry name" value="Spt6_SH2"/>
</dbReference>
<comment type="function">
    <text evidence="10">Plays a role in maintenance of chromatin structure during RNA polymerase II transcription elongation thereby repressing transcription initiation from cryptic promoters. Mediates the reassembly of nucleosomes onto the promoters of at least a selected set of genes during repression; the nucleosome reassembly is essential for transcriptional repression.</text>
</comment>
<dbReference type="Pfam" id="PF14635">
    <property type="entry name" value="HHH_7"/>
    <property type="match status" value="1"/>
</dbReference>
<dbReference type="InterPro" id="IPR028088">
    <property type="entry name" value="Spt6_HTH_DNA-bd_dom"/>
</dbReference>
<evidence type="ECO:0000259" key="13">
    <source>
        <dbReference type="PROSITE" id="PS50001"/>
    </source>
</evidence>
<dbReference type="Pfam" id="PF21710">
    <property type="entry name" value="Spt6_S1"/>
    <property type="match status" value="1"/>
</dbReference>
<dbReference type="Gene3D" id="1.10.3500.10">
    <property type="entry name" value="Tex N-terminal region-like"/>
    <property type="match status" value="1"/>
</dbReference>
<dbReference type="PANTHER" id="PTHR10145:SF6">
    <property type="entry name" value="TRANSCRIPTION ELONGATION FACTOR SPT6"/>
    <property type="match status" value="1"/>
</dbReference>
<evidence type="ECO:0000256" key="11">
    <source>
        <dbReference type="PROSITE-ProRule" id="PRU00191"/>
    </source>
</evidence>
<organism evidence="14 15">
    <name type="scientific">Ascoidea rubescens DSM 1968</name>
    <dbReference type="NCBI Taxonomy" id="1344418"/>
    <lineage>
        <taxon>Eukaryota</taxon>
        <taxon>Fungi</taxon>
        <taxon>Dikarya</taxon>
        <taxon>Ascomycota</taxon>
        <taxon>Saccharomycotina</taxon>
        <taxon>Saccharomycetes</taxon>
        <taxon>Ascoideaceae</taxon>
        <taxon>Ascoidea</taxon>
    </lineage>
</organism>
<dbReference type="GO" id="GO:0008023">
    <property type="term" value="C:transcription elongation factor complex"/>
    <property type="evidence" value="ECO:0007669"/>
    <property type="project" value="TreeGrafter"/>
</dbReference>
<feature type="compositionally biased region" description="Acidic residues" evidence="12">
    <location>
        <begin position="142"/>
        <end position="156"/>
    </location>
</feature>
<dbReference type="GO" id="GO:0042393">
    <property type="term" value="F:histone binding"/>
    <property type="evidence" value="ECO:0007669"/>
    <property type="project" value="EnsemblFungi"/>
</dbReference>
<dbReference type="FunFam" id="1.10.10.2740:FF:000002">
    <property type="entry name" value="Transcription elongation factor Spt6"/>
    <property type="match status" value="1"/>
</dbReference>
<dbReference type="InterPro" id="IPR023319">
    <property type="entry name" value="Tex-like_HTH_dom_sf"/>
</dbReference>
<evidence type="ECO:0000313" key="15">
    <source>
        <dbReference type="Proteomes" id="UP000095038"/>
    </source>
</evidence>
<dbReference type="GO" id="GO:0032968">
    <property type="term" value="P:positive regulation of transcription elongation by RNA polymerase II"/>
    <property type="evidence" value="ECO:0007669"/>
    <property type="project" value="EnsemblFungi"/>
</dbReference>
<evidence type="ECO:0000313" key="14">
    <source>
        <dbReference type="EMBL" id="ODV62922.1"/>
    </source>
</evidence>